<gene>
    <name evidence="1" type="ORF">FHX46_003311</name>
</gene>
<evidence type="ECO:0000313" key="1">
    <source>
        <dbReference type="EMBL" id="NIH80781.1"/>
    </source>
</evidence>
<evidence type="ECO:0000313" key="2">
    <source>
        <dbReference type="Proteomes" id="UP000754495"/>
    </source>
</evidence>
<organism evidence="1 2">
    <name type="scientific">Amycolatopsis viridis</name>
    <dbReference type="NCBI Taxonomy" id="185678"/>
    <lineage>
        <taxon>Bacteria</taxon>
        <taxon>Bacillati</taxon>
        <taxon>Actinomycetota</taxon>
        <taxon>Actinomycetes</taxon>
        <taxon>Pseudonocardiales</taxon>
        <taxon>Pseudonocardiaceae</taxon>
        <taxon>Amycolatopsis</taxon>
    </lineage>
</organism>
<keyword evidence="2" id="KW-1185">Reference proteome</keyword>
<sequence>MRDEMPLIVFHDDPGEFAGLVPTFAEEALRGSGFDSITVQWPKTAHPDEKRRVMQFIMTTAARDCRHRTLMAGKRGQAVVSEGSAGFLGAVDGLCWWLGEIVLLCYSPDHLTMVWMPGSDGAFLHIAASRDVLALHVQPAIQEIGFVLDWSVELI</sequence>
<name>A0ABX0SZQ3_9PSEU</name>
<comment type="caution">
    <text evidence="1">The sequence shown here is derived from an EMBL/GenBank/DDBJ whole genome shotgun (WGS) entry which is preliminary data.</text>
</comment>
<reference evidence="1 2" key="1">
    <citation type="submission" date="2020-03" db="EMBL/GenBank/DDBJ databases">
        <title>Sequencing the genomes of 1000 actinobacteria strains.</title>
        <authorList>
            <person name="Klenk H.-P."/>
        </authorList>
    </citation>
    <scope>NUCLEOTIDE SEQUENCE [LARGE SCALE GENOMIC DNA]</scope>
    <source>
        <strain evidence="1 2">DSM 45668</strain>
    </source>
</reference>
<dbReference type="EMBL" id="JAANOU010000001">
    <property type="protein sequence ID" value="NIH80781.1"/>
    <property type="molecule type" value="Genomic_DNA"/>
</dbReference>
<proteinExistence type="predicted"/>
<dbReference type="RefSeq" id="WP_167115535.1">
    <property type="nucleotide sequence ID" value="NZ_JAANOU010000001.1"/>
</dbReference>
<dbReference type="Proteomes" id="UP000754495">
    <property type="component" value="Unassembled WGS sequence"/>
</dbReference>
<accession>A0ABX0SZQ3</accession>
<protein>
    <submittedName>
        <fullName evidence="1">Uncharacterized protein</fullName>
    </submittedName>
</protein>